<evidence type="ECO:0000313" key="2">
    <source>
        <dbReference type="EMBL" id="URJ25325.1"/>
    </source>
</evidence>
<keyword evidence="2" id="KW-0560">Oxidoreductase</keyword>
<protein>
    <submittedName>
        <fullName evidence="2">FAD-dependent monooxygenase</fullName>
    </submittedName>
</protein>
<dbReference type="SUPFAM" id="SSF51905">
    <property type="entry name" value="FAD/NAD(P)-binding domain"/>
    <property type="match status" value="1"/>
</dbReference>
<dbReference type="RefSeq" id="WP_250223456.1">
    <property type="nucleotide sequence ID" value="NZ_CP097762.1"/>
</dbReference>
<gene>
    <name evidence="2" type="ORF">M9405_01200</name>
</gene>
<evidence type="ECO:0000313" key="3">
    <source>
        <dbReference type="Proteomes" id="UP001056834"/>
    </source>
</evidence>
<dbReference type="InterPro" id="IPR051205">
    <property type="entry name" value="UbiH/COQ6_monooxygenase"/>
</dbReference>
<dbReference type="PANTHER" id="PTHR43876:SF7">
    <property type="entry name" value="UBIQUINONE BIOSYNTHESIS MONOOXYGENASE COQ6, MITOCHONDRIAL"/>
    <property type="match status" value="1"/>
</dbReference>
<proteinExistence type="predicted"/>
<dbReference type="Proteomes" id="UP001056834">
    <property type="component" value="Chromosome"/>
</dbReference>
<dbReference type="EMBL" id="CP097762">
    <property type="protein sequence ID" value="URJ25325.1"/>
    <property type="molecule type" value="Genomic_DNA"/>
</dbReference>
<dbReference type="PRINTS" id="PR00420">
    <property type="entry name" value="RNGMNOXGNASE"/>
</dbReference>
<name>A0ABY4STM4_9ENTR</name>
<dbReference type="Pfam" id="PF01494">
    <property type="entry name" value="FAD_binding_3"/>
    <property type="match status" value="1"/>
</dbReference>
<accession>A0ABY4STM4</accession>
<feature type="domain" description="FAD-binding" evidence="1">
    <location>
        <begin position="159"/>
        <end position="323"/>
    </location>
</feature>
<keyword evidence="3" id="KW-1185">Reference proteome</keyword>
<organism evidence="2 3">
    <name type="scientific">Candidatus Blochmannia ocreatus</name>
    <name type="common">nom. nud.</name>
    <dbReference type="NCBI Taxonomy" id="251538"/>
    <lineage>
        <taxon>Bacteria</taxon>
        <taxon>Pseudomonadati</taxon>
        <taxon>Pseudomonadota</taxon>
        <taxon>Gammaproteobacteria</taxon>
        <taxon>Enterobacterales</taxon>
        <taxon>Enterobacteriaceae</taxon>
        <taxon>ant endosymbionts</taxon>
        <taxon>Candidatus Blochmanniella</taxon>
    </lineage>
</organism>
<dbReference type="GO" id="GO:0004497">
    <property type="term" value="F:monooxygenase activity"/>
    <property type="evidence" value="ECO:0007669"/>
    <property type="project" value="UniProtKB-KW"/>
</dbReference>
<dbReference type="InterPro" id="IPR036188">
    <property type="entry name" value="FAD/NAD-bd_sf"/>
</dbReference>
<reference evidence="2" key="1">
    <citation type="submission" date="2022-05" db="EMBL/GenBank/DDBJ databases">
        <title>Impact of host demography and evolutionary history on endosymbiont molecular evolution: a test in carpenter ants (Genus Camponotus) and their Blochmannia endosymbionts.</title>
        <authorList>
            <person name="Manthey J.D."/>
            <person name="Giron J.C."/>
            <person name="Hruska J.P."/>
        </authorList>
    </citation>
    <scope>NUCLEOTIDE SEQUENCE</scope>
    <source>
        <strain evidence="2">C-006</strain>
    </source>
</reference>
<dbReference type="InterPro" id="IPR002938">
    <property type="entry name" value="FAD-bd"/>
</dbReference>
<sequence length="405" mass="47484">MKNFDILIINKGIAGLALACGLKNYFRIAIIEHKLKTHINPVSKLLNVKTSVLINITSAKILSYLNTWNKNTTYPYNIISKLEITQNYNTKKIIFNSGHLGYPELGYISDYNHIYNSLIKEAQKSQNIFFINTKIPNTINYYKDAALIEIKNYPIFKVKLVIGSDGINSWTRKNANFPLIFKDKKYYEFHTTIYTEKQHKNTLRYISHDNSLLILLPLNHTNLSAVFWLLPTNIGIKYFFKNISKEHINSDLTKICAMLGHCYIYNDIPSYKIFLPRIQYAYKFVQSRLILIGNAAYTISPFPFQDINIELIEAITLLNYLKKLKKNNKDIGHYTYLKDYEYHKKYQIFKYFTKLSNIFPLSQRNNYISLYTQNFMFNIIQTIPSLKTNILNQIMGLDVMPTWLL</sequence>
<evidence type="ECO:0000259" key="1">
    <source>
        <dbReference type="Pfam" id="PF01494"/>
    </source>
</evidence>
<keyword evidence="2" id="KW-0503">Monooxygenase</keyword>
<dbReference type="Gene3D" id="3.50.50.60">
    <property type="entry name" value="FAD/NAD(P)-binding domain"/>
    <property type="match status" value="2"/>
</dbReference>
<dbReference type="PANTHER" id="PTHR43876">
    <property type="entry name" value="UBIQUINONE BIOSYNTHESIS MONOOXYGENASE COQ6, MITOCHONDRIAL"/>
    <property type="match status" value="1"/>
</dbReference>